<dbReference type="GO" id="GO:0006915">
    <property type="term" value="P:apoptotic process"/>
    <property type="evidence" value="ECO:0007669"/>
    <property type="project" value="UniProtKB-KW"/>
</dbReference>
<dbReference type="InterPro" id="IPR037213">
    <property type="entry name" value="Run_dom_sf"/>
</dbReference>
<evidence type="ECO:0000313" key="14">
    <source>
        <dbReference type="EMBL" id="OWK06288.1"/>
    </source>
</evidence>
<feature type="region of interest" description="Disordered" evidence="13">
    <location>
        <begin position="551"/>
        <end position="603"/>
    </location>
</feature>
<feature type="region of interest" description="Disordered" evidence="13">
    <location>
        <begin position="1"/>
        <end position="81"/>
    </location>
</feature>
<comment type="subcellular location">
    <subcellularLocation>
        <location evidence="1">Endoplasmic reticulum membrane</location>
        <topology evidence="1">Multi-pass membrane protein</topology>
    </subcellularLocation>
</comment>
<dbReference type="AlphaFoldDB" id="A0A212CJU6"/>
<dbReference type="Proteomes" id="UP000242450">
    <property type="component" value="Chromosome 18"/>
</dbReference>
<feature type="compositionally biased region" description="Basic and acidic residues" evidence="13">
    <location>
        <begin position="681"/>
        <end position="692"/>
    </location>
</feature>
<evidence type="ECO:0000256" key="10">
    <source>
        <dbReference type="ARBA" id="ARBA00023054"/>
    </source>
</evidence>
<evidence type="ECO:0000256" key="9">
    <source>
        <dbReference type="ARBA" id="ARBA00022989"/>
    </source>
</evidence>
<evidence type="ECO:0000256" key="6">
    <source>
        <dbReference type="ARBA" id="ARBA00022824"/>
    </source>
</evidence>
<protein>
    <submittedName>
        <fullName evidence="14">BCAP29</fullName>
    </submittedName>
</protein>
<evidence type="ECO:0000256" key="12">
    <source>
        <dbReference type="SAM" id="Coils"/>
    </source>
</evidence>
<dbReference type="GO" id="GO:0015031">
    <property type="term" value="P:protein transport"/>
    <property type="evidence" value="ECO:0007669"/>
    <property type="project" value="UniProtKB-KW"/>
</dbReference>
<dbReference type="GO" id="GO:0005789">
    <property type="term" value="C:endoplasmic reticulum membrane"/>
    <property type="evidence" value="ECO:0007669"/>
    <property type="project" value="UniProtKB-SubCell"/>
</dbReference>
<evidence type="ECO:0000256" key="13">
    <source>
        <dbReference type="SAM" id="MobiDB-lite"/>
    </source>
</evidence>
<evidence type="ECO:0000256" key="2">
    <source>
        <dbReference type="ARBA" id="ARBA00007956"/>
    </source>
</evidence>
<feature type="region of interest" description="Disordered" evidence="13">
    <location>
        <begin position="673"/>
        <end position="692"/>
    </location>
</feature>
<organism evidence="14 15">
    <name type="scientific">Cervus elaphus hippelaphus</name>
    <name type="common">European red deer</name>
    <dbReference type="NCBI Taxonomy" id="46360"/>
    <lineage>
        <taxon>Eukaryota</taxon>
        <taxon>Metazoa</taxon>
        <taxon>Chordata</taxon>
        <taxon>Craniata</taxon>
        <taxon>Vertebrata</taxon>
        <taxon>Euteleostomi</taxon>
        <taxon>Mammalia</taxon>
        <taxon>Eutheria</taxon>
        <taxon>Laurasiatheria</taxon>
        <taxon>Artiodactyla</taxon>
        <taxon>Ruminantia</taxon>
        <taxon>Pecora</taxon>
        <taxon>Cervidae</taxon>
        <taxon>Cervinae</taxon>
        <taxon>Cervus</taxon>
    </lineage>
</organism>
<evidence type="ECO:0000256" key="7">
    <source>
        <dbReference type="ARBA" id="ARBA00022892"/>
    </source>
</evidence>
<name>A0A212CJU6_CEREH</name>
<dbReference type="EMBL" id="MKHE01000018">
    <property type="protein sequence ID" value="OWK06288.1"/>
    <property type="molecule type" value="Genomic_DNA"/>
</dbReference>
<dbReference type="Gene3D" id="1.20.5.110">
    <property type="match status" value="1"/>
</dbReference>
<dbReference type="SUPFAM" id="SSF140741">
    <property type="entry name" value="RUN domain-like"/>
    <property type="match status" value="1"/>
</dbReference>
<proteinExistence type="inferred from homology"/>
<evidence type="ECO:0000256" key="1">
    <source>
        <dbReference type="ARBA" id="ARBA00004477"/>
    </source>
</evidence>
<keyword evidence="6" id="KW-0256">Endoplasmic reticulum</keyword>
<dbReference type="PANTHER" id="PTHR46251">
    <property type="entry name" value="RUN DOMAIN-CONTAINING 3 PROTEIN RUNDC3"/>
    <property type="match status" value="1"/>
</dbReference>
<comment type="caution">
    <text evidence="14">The sequence shown here is derived from an EMBL/GenBank/DDBJ whole genome shotgun (WGS) entry which is preliminary data.</text>
</comment>
<evidence type="ECO:0000256" key="5">
    <source>
        <dbReference type="ARBA" id="ARBA00022703"/>
    </source>
</evidence>
<keyword evidence="5" id="KW-0053">Apoptosis</keyword>
<keyword evidence="15" id="KW-1185">Reference proteome</keyword>
<dbReference type="OrthoDB" id="10029904at2759"/>
<keyword evidence="3" id="KW-0813">Transport</keyword>
<dbReference type="FunFam" id="1.20.5.110:FF:000011">
    <property type="entry name" value="B-cell receptor-associated protein 29"/>
    <property type="match status" value="1"/>
</dbReference>
<keyword evidence="10 12" id="KW-0175">Coiled coil</keyword>
<dbReference type="PANTHER" id="PTHR46251:SF3">
    <property type="entry name" value="RUN DOMAIN-CONTAINING PROTEIN"/>
    <property type="match status" value="1"/>
</dbReference>
<keyword evidence="4" id="KW-0812">Transmembrane</keyword>
<evidence type="ECO:0000256" key="3">
    <source>
        <dbReference type="ARBA" id="ARBA00022448"/>
    </source>
</evidence>
<keyword evidence="11" id="KW-0472">Membrane</keyword>
<dbReference type="InterPro" id="IPR047340">
    <property type="entry name" value="RUNDC3A_B"/>
</dbReference>
<evidence type="ECO:0000256" key="11">
    <source>
        <dbReference type="ARBA" id="ARBA00023136"/>
    </source>
</evidence>
<evidence type="ECO:0000313" key="15">
    <source>
        <dbReference type="Proteomes" id="UP000242450"/>
    </source>
</evidence>
<accession>A0A212CJU6</accession>
<comment type="similarity">
    <text evidence="2">Belongs to the BCAP29/BCAP31 family.</text>
</comment>
<evidence type="ECO:0000256" key="4">
    <source>
        <dbReference type="ARBA" id="ARBA00022692"/>
    </source>
</evidence>
<keyword evidence="9" id="KW-1133">Transmembrane helix</keyword>
<reference evidence="14 15" key="1">
    <citation type="journal article" date="2018" name="Mol. Genet. Genomics">
        <title>The red deer Cervus elaphus genome CerEla1.0: sequencing, annotating, genes, and chromosomes.</title>
        <authorList>
            <person name="Bana N.A."/>
            <person name="Nyiri A."/>
            <person name="Nagy J."/>
            <person name="Frank K."/>
            <person name="Nagy T."/>
            <person name="Steger V."/>
            <person name="Schiller M."/>
            <person name="Lakatos P."/>
            <person name="Sugar L."/>
            <person name="Horn P."/>
            <person name="Barta E."/>
            <person name="Orosz L."/>
        </authorList>
    </citation>
    <scope>NUCLEOTIDE SEQUENCE [LARGE SCALE GENOMIC DNA]</scope>
    <source>
        <strain evidence="14">Hungarian</strain>
    </source>
</reference>
<dbReference type="GO" id="GO:0016192">
    <property type="term" value="P:vesicle-mediated transport"/>
    <property type="evidence" value="ECO:0007669"/>
    <property type="project" value="UniProtKB-KW"/>
</dbReference>
<gene>
    <name evidence="14" type="ORF">Celaphus_00011936</name>
</gene>
<keyword evidence="7" id="KW-0931">ER-Golgi transport</keyword>
<feature type="coiled-coil region" evidence="12">
    <location>
        <begin position="471"/>
        <end position="539"/>
    </location>
</feature>
<evidence type="ECO:0000256" key="8">
    <source>
        <dbReference type="ARBA" id="ARBA00022927"/>
    </source>
</evidence>
<sequence length="692" mass="74610">MTRLLPRAPPGPEAALVPNPEPGSDPGDRSLWPTLPGSSSSRTAQAITPLPVSTDKRGRETLELSRDRALPESRTERKRTDKRCTVLAAALRKSISGPPENLICPRDRTVLQPVPTEAPGPVAAKPVCPRGAGNLRKAHARALRSANQPQARDSCRPVLVNPDCAKLPNRLLLSLLLHDPGTLASVSSSELYCASRAVDSTPCLISGSSPAEPRPNCPEARRPLLLIPGSLPRTGEARKVQCTLAAHFCGRFSVKTLIDRSCFETIDDSSPEFNNFAAILEQILSHRLKVENLANHHLGQSTDKERIQVKIAAVEDKQAKAPLSPFVMAQFGGQKNPPWATQFTATAVPQPAALGVQQPSLLAASPAIYTQQTALAAAGLTTQTPANYQLTQTAALQRAAAGAAALPQQYSHLSRPCTVSATVTATSADSNTASCWAPYKPELVSSSTCSSDNCIISNTKLAKELSNKGVLKRQAENINQAAKKFMEENERLKWLLKNYGKEEEEHVLGAENKKLEEDKEKLKTELKKASDALSKAQNAVMIMKMQSERLSRVPGASWPNPRSEAPRPLSPVKSLCGLPPDGPVTAGKPHSARGEQSLQQRTRPAPIGVRARPQPLRPQQPEQLTRGEQAYLVEEATGGQAVRASLESRNDPGGELGRPATLTAFTLFGQLGTTRTLQGSERTRVSEHRERT</sequence>
<feature type="compositionally biased region" description="Polar residues" evidence="13">
    <location>
        <begin position="36"/>
        <end position="46"/>
    </location>
</feature>
<feature type="compositionally biased region" description="Basic and acidic residues" evidence="13">
    <location>
        <begin position="54"/>
        <end position="81"/>
    </location>
</feature>
<keyword evidence="8" id="KW-0653">Protein transport</keyword>